<keyword evidence="7" id="KW-1185">Reference proteome</keyword>
<reference evidence="6 7" key="1">
    <citation type="submission" date="2018-11" db="EMBL/GenBank/DDBJ databases">
        <title>Genome sequence of Apiotrichum porosum DSM 27194.</title>
        <authorList>
            <person name="Aliyu H."/>
            <person name="Gorte O."/>
            <person name="Ochsenreither K."/>
        </authorList>
    </citation>
    <scope>NUCLEOTIDE SEQUENCE [LARGE SCALE GENOMIC DNA]</scope>
    <source>
        <strain evidence="6 7">DSM 27194</strain>
    </source>
</reference>
<dbReference type="InterPro" id="IPR011701">
    <property type="entry name" value="MFS"/>
</dbReference>
<comment type="caution">
    <text evidence="6">The sequence shown here is derived from an EMBL/GenBank/DDBJ whole genome shotgun (WGS) entry which is preliminary data.</text>
</comment>
<dbReference type="AlphaFoldDB" id="A0A427XFG3"/>
<evidence type="ECO:0000313" key="6">
    <source>
        <dbReference type="EMBL" id="RSH77454.1"/>
    </source>
</evidence>
<keyword evidence="4" id="KW-1133">Transmembrane helix</keyword>
<feature type="transmembrane region" description="Helical" evidence="4">
    <location>
        <begin position="136"/>
        <end position="156"/>
    </location>
</feature>
<dbReference type="PANTHER" id="PTHR11360">
    <property type="entry name" value="MONOCARBOXYLATE TRANSPORTER"/>
    <property type="match status" value="1"/>
</dbReference>
<name>A0A427XFG3_9TREE</name>
<organism evidence="6 7">
    <name type="scientific">Apiotrichum porosum</name>
    <dbReference type="NCBI Taxonomy" id="105984"/>
    <lineage>
        <taxon>Eukaryota</taxon>
        <taxon>Fungi</taxon>
        <taxon>Dikarya</taxon>
        <taxon>Basidiomycota</taxon>
        <taxon>Agaricomycotina</taxon>
        <taxon>Tremellomycetes</taxon>
        <taxon>Trichosporonales</taxon>
        <taxon>Trichosporonaceae</taxon>
        <taxon>Apiotrichum</taxon>
    </lineage>
</organism>
<feature type="transmembrane region" description="Helical" evidence="4">
    <location>
        <begin position="168"/>
        <end position="190"/>
    </location>
</feature>
<dbReference type="RefSeq" id="XP_028472601.1">
    <property type="nucleotide sequence ID" value="XM_028619105.1"/>
</dbReference>
<dbReference type="InterPro" id="IPR050327">
    <property type="entry name" value="Proton-linked_MCT"/>
</dbReference>
<feature type="transmembrane region" description="Helical" evidence="4">
    <location>
        <begin position="350"/>
        <end position="371"/>
    </location>
</feature>
<dbReference type="SUPFAM" id="SSF103473">
    <property type="entry name" value="MFS general substrate transporter"/>
    <property type="match status" value="1"/>
</dbReference>
<dbReference type="InterPro" id="IPR036259">
    <property type="entry name" value="MFS_trans_sf"/>
</dbReference>
<dbReference type="OrthoDB" id="2213137at2759"/>
<feature type="region of interest" description="Disordered" evidence="3">
    <location>
        <begin position="1"/>
        <end position="57"/>
    </location>
</feature>
<feature type="domain" description="Major facilitator superfamily (MFS) profile" evidence="5">
    <location>
        <begin position="66"/>
        <end position="474"/>
    </location>
</feature>
<evidence type="ECO:0000256" key="1">
    <source>
        <dbReference type="ARBA" id="ARBA00004141"/>
    </source>
</evidence>
<dbReference type="Proteomes" id="UP000279236">
    <property type="component" value="Unassembled WGS sequence"/>
</dbReference>
<evidence type="ECO:0000256" key="2">
    <source>
        <dbReference type="ARBA" id="ARBA00006727"/>
    </source>
</evidence>
<feature type="compositionally biased region" description="Low complexity" evidence="3">
    <location>
        <begin position="1"/>
        <end position="11"/>
    </location>
</feature>
<accession>A0A427XFG3</accession>
<dbReference type="EMBL" id="RSCE01000016">
    <property type="protein sequence ID" value="RSH77454.1"/>
    <property type="molecule type" value="Genomic_DNA"/>
</dbReference>
<dbReference type="Gene3D" id="1.20.1250.20">
    <property type="entry name" value="MFS general substrate transporter like domains"/>
    <property type="match status" value="2"/>
</dbReference>
<feature type="transmembrane region" description="Helical" evidence="4">
    <location>
        <begin position="66"/>
        <end position="88"/>
    </location>
</feature>
<evidence type="ECO:0000256" key="3">
    <source>
        <dbReference type="SAM" id="MobiDB-lite"/>
    </source>
</evidence>
<comment type="subcellular location">
    <subcellularLocation>
        <location evidence="1">Membrane</location>
        <topology evidence="1">Multi-pass membrane protein</topology>
    </subcellularLocation>
</comment>
<feature type="transmembrane region" description="Helical" evidence="4">
    <location>
        <begin position="196"/>
        <end position="215"/>
    </location>
</feature>
<proteinExistence type="inferred from homology"/>
<evidence type="ECO:0000259" key="5">
    <source>
        <dbReference type="PROSITE" id="PS50850"/>
    </source>
</evidence>
<dbReference type="InterPro" id="IPR020846">
    <property type="entry name" value="MFS_dom"/>
</dbReference>
<keyword evidence="4" id="KW-0472">Membrane</keyword>
<gene>
    <name evidence="6" type="ORF">EHS24_003426</name>
</gene>
<feature type="transmembrane region" description="Helical" evidence="4">
    <location>
        <begin position="448"/>
        <end position="469"/>
    </location>
</feature>
<dbReference type="GO" id="GO:0022857">
    <property type="term" value="F:transmembrane transporter activity"/>
    <property type="evidence" value="ECO:0007669"/>
    <property type="project" value="InterPro"/>
</dbReference>
<evidence type="ECO:0000313" key="7">
    <source>
        <dbReference type="Proteomes" id="UP000279236"/>
    </source>
</evidence>
<evidence type="ECO:0000256" key="4">
    <source>
        <dbReference type="SAM" id="Phobius"/>
    </source>
</evidence>
<dbReference type="PROSITE" id="PS50850">
    <property type="entry name" value="MFS"/>
    <property type="match status" value="1"/>
</dbReference>
<feature type="transmembrane region" description="Helical" evidence="4">
    <location>
        <begin position="377"/>
        <end position="399"/>
    </location>
</feature>
<feature type="transmembrane region" description="Helical" evidence="4">
    <location>
        <begin position="109"/>
        <end position="130"/>
    </location>
</feature>
<keyword evidence="4" id="KW-0812">Transmembrane</keyword>
<dbReference type="GO" id="GO:0016020">
    <property type="term" value="C:membrane"/>
    <property type="evidence" value="ECO:0007669"/>
    <property type="project" value="UniProtKB-SubCell"/>
</dbReference>
<dbReference type="PANTHER" id="PTHR11360:SF315">
    <property type="entry name" value="TRANSPORTER MCH2-RELATED"/>
    <property type="match status" value="1"/>
</dbReference>
<comment type="similarity">
    <text evidence="2">Belongs to the major facilitator superfamily. Monocarboxylate porter (TC 2.A.1.13) family.</text>
</comment>
<dbReference type="GeneID" id="39587969"/>
<feature type="transmembrane region" description="Helical" evidence="4">
    <location>
        <begin position="284"/>
        <end position="307"/>
    </location>
</feature>
<sequence>MTTTTTTITTTSLVSASDEKSVPTQRHPYQSDGPIVEDVSTSSTDLDTVPLDREPEDARDYPDGGYGWIIVLCGFLLNFSTWGVNTAFGIYFSFDLEDNYFPGAKDLDFAFIGSLSLSLALAVAPLSNFLARTYHWRYSLVLGTVCVVAGQILAGFSKQIWQLYLTQGILFAVGLGLTMVVSGPIVTQWFGMKRAFAVGLVSAGSGGGALFYSNITRLSLQSVGRQWACVINGCISAAALLPSILFFKSRLFPAFVSNHSHHSARSTKLKVRFRAFQVSFYRNPGFICMCLWGTFISFAYAICIYSIPIYAVQGLGLTQKDGSTLQSLVAVGQLVGRPSMGFVLDRVGRFNGAIATTMFASIACLAVWLVADSFAVLAVASLFLGASTGVFWSTCQALLTDLVGIRDMASALSVLWFSIVAPATVSQPIAIWLINYSRDKLHRTGTAAFQYAIVFAGVSYFAAAVSLYGTKRYRQGDWKLFRKF</sequence>
<feature type="transmembrane region" description="Helical" evidence="4">
    <location>
        <begin position="411"/>
        <end position="436"/>
    </location>
</feature>
<dbReference type="Pfam" id="PF07690">
    <property type="entry name" value="MFS_1"/>
    <property type="match status" value="1"/>
</dbReference>
<feature type="transmembrane region" description="Helical" evidence="4">
    <location>
        <begin position="227"/>
        <end position="247"/>
    </location>
</feature>
<protein>
    <recommendedName>
        <fullName evidence="5">Major facilitator superfamily (MFS) profile domain-containing protein</fullName>
    </recommendedName>
</protein>